<dbReference type="AlphaFoldDB" id="A0A401H559"/>
<dbReference type="Pfam" id="PF00078">
    <property type="entry name" value="RVT_1"/>
    <property type="match status" value="1"/>
</dbReference>
<dbReference type="GO" id="GO:0003964">
    <property type="term" value="F:RNA-directed DNA polymerase activity"/>
    <property type="evidence" value="ECO:0007669"/>
    <property type="project" value="UniProtKB-KW"/>
</dbReference>
<dbReference type="PROSITE" id="PS50879">
    <property type="entry name" value="RNASE_H_1"/>
    <property type="match status" value="1"/>
</dbReference>
<dbReference type="InterPro" id="IPR012337">
    <property type="entry name" value="RNaseH-like_sf"/>
</dbReference>
<sequence length="1134" mass="127293">MAQPLLDNIAAFDLSMLLPQGIPTLEATLTKNYTRPDNIFASTDIADRLLTCDTAPALRPPCTDHLPISLSLDVTPHPARETPRRNFREVDWEDFRTCLKGNIDSRMLGHGELTTLEQFNVVLKNLSDAISETIKATVPLSRPPPFTKRWWSQDLAKSRRAVQRLARVSYKHRNTHDHPSHAEYRKIRNRYGDEIKSAKQDHWEAWLESADPDSIWTINRFTAAGPSDGSRPRVPSLKDGNAPAAEENEAKSGILYRAFFPPPGPPPSLPATHRYPKLAFHFSPITDEQIAAAVKRLKELKVPGPDEASNEVYKHCIDLLLLHLGRLFRATFTLNTYPSEWKISNTAALRKPGRPDYAVAKAYRPIALLNCIGKILSACVADVLVYESETHGLLARNHFGGRPGRCSTDSLHLLVKTVKDAWRRGQVVSILFLDIKAAFPSANLERLFHNMRSRGIPKEIVNWLRQRLTGRHTRILFDDFKSALFEIINGIDQGCPLSVILYEFYNSDLFEIAYRIPHSFALGYIDDAAIIATGKDYIETHEILRRYMDEEGGAMTWSNEHQSEFSLDKFGLLNMSAMSPDLGPSLQLQTANIQPLEAHKFLGVTIDRRLRFHQQVAGALAKGFAWVQQFRRLARTSGGIPFSHMRRLYLSIAVPRILYAADVFLVPLRNVPGRKSTYGSVGAIKKLARVQRQATLLIMGAMRTTASDVLEAHANLLPFALLIDKHCHRAAVHLCTLPPSHPLHVHVKKASARYIKHHRSPLHELLETYQLDPDKTETISPIRYSPSWSPSFQVSVADSKDSALKEEARWAEKHGIRVYSDGSDIDSGVGAAAVLYRGDRANPKVLRFYLGKSSEHTVYEAEVVGFILGVKLIHSEFVVYSASCAGDNKASVRATRLRRPAPSHYLLDVLHRDVDLLIRKHKIGKSALTVRWVPGHKDVEGNERADLEAKKAARGDPSPLAMLPKSLQSPLPLSSSKLRQSHLECLKSKAATAWKGSERGHAFSRIDPSLPSPKFEKLVADLPRRHASLLIQLRTGHAPLNVHLHRIKCSPTKLCPACNGRPESVQHFLLSCPSYRRQRDVLTQELGRPARSLAKLLTSPRAVKPLFRYIHATGRFSTVFNHLNTFDKCRHARA</sequence>
<gene>
    <name evidence="4" type="ORF">SCP_1602140</name>
</gene>
<dbReference type="InterPro" id="IPR036397">
    <property type="entry name" value="RNaseH_sf"/>
</dbReference>
<reference evidence="4 5" key="1">
    <citation type="journal article" date="2018" name="Sci. Rep.">
        <title>Genome sequence of the cauliflower mushroom Sparassis crispa (Hanabiratake) and its association with beneficial usage.</title>
        <authorList>
            <person name="Kiyama R."/>
            <person name="Furutani Y."/>
            <person name="Kawaguchi K."/>
            <person name="Nakanishi T."/>
        </authorList>
    </citation>
    <scope>NUCLEOTIDE SEQUENCE [LARGE SCALE GENOMIC DNA]</scope>
</reference>
<dbReference type="PROSITE" id="PS50878">
    <property type="entry name" value="RT_POL"/>
    <property type="match status" value="1"/>
</dbReference>
<dbReference type="InterPro" id="IPR002156">
    <property type="entry name" value="RNaseH_domain"/>
</dbReference>
<dbReference type="CDD" id="cd01650">
    <property type="entry name" value="RT_nLTR_like"/>
    <property type="match status" value="1"/>
</dbReference>
<keyword evidence="4" id="KW-0695">RNA-directed DNA polymerase</keyword>
<name>A0A401H559_9APHY</name>
<dbReference type="Gene3D" id="3.30.420.10">
    <property type="entry name" value="Ribonuclease H-like superfamily/Ribonuclease H"/>
    <property type="match status" value="1"/>
</dbReference>
<dbReference type="GO" id="GO:0003676">
    <property type="term" value="F:nucleic acid binding"/>
    <property type="evidence" value="ECO:0007669"/>
    <property type="project" value="InterPro"/>
</dbReference>
<evidence type="ECO:0000259" key="2">
    <source>
        <dbReference type="PROSITE" id="PS50878"/>
    </source>
</evidence>
<comment type="caution">
    <text evidence="4">The sequence shown here is derived from an EMBL/GenBank/DDBJ whole genome shotgun (WGS) entry which is preliminary data.</text>
</comment>
<keyword evidence="4" id="KW-0548">Nucleotidyltransferase</keyword>
<dbReference type="Proteomes" id="UP000287166">
    <property type="component" value="Unassembled WGS sequence"/>
</dbReference>
<evidence type="ECO:0000259" key="3">
    <source>
        <dbReference type="PROSITE" id="PS50879"/>
    </source>
</evidence>
<dbReference type="InterPro" id="IPR000477">
    <property type="entry name" value="RT_dom"/>
</dbReference>
<dbReference type="SUPFAM" id="SSF53098">
    <property type="entry name" value="Ribonuclease H-like"/>
    <property type="match status" value="1"/>
</dbReference>
<dbReference type="EMBL" id="BFAD01000016">
    <property type="protein sequence ID" value="GBE89552.1"/>
    <property type="molecule type" value="Genomic_DNA"/>
</dbReference>
<dbReference type="STRING" id="139825.A0A401H559"/>
<dbReference type="InterPro" id="IPR043502">
    <property type="entry name" value="DNA/RNA_pol_sf"/>
</dbReference>
<evidence type="ECO:0000313" key="4">
    <source>
        <dbReference type="EMBL" id="GBE89552.1"/>
    </source>
</evidence>
<protein>
    <submittedName>
        <fullName evidence="4">RNA-directed DNA polymerase from mobile element jockey</fullName>
    </submittedName>
</protein>
<dbReference type="CDD" id="cd09276">
    <property type="entry name" value="Rnase_HI_RT_non_LTR"/>
    <property type="match status" value="1"/>
</dbReference>
<dbReference type="OrthoDB" id="3044497at2759"/>
<proteinExistence type="predicted"/>
<evidence type="ECO:0000313" key="5">
    <source>
        <dbReference type="Proteomes" id="UP000287166"/>
    </source>
</evidence>
<feature type="region of interest" description="Disordered" evidence="1">
    <location>
        <begin position="220"/>
        <end position="247"/>
    </location>
</feature>
<dbReference type="PANTHER" id="PTHR33481">
    <property type="entry name" value="REVERSE TRANSCRIPTASE"/>
    <property type="match status" value="1"/>
</dbReference>
<dbReference type="PANTHER" id="PTHR33481:SF1">
    <property type="entry name" value="ENDONUCLEASE_EXONUCLEASE_PHOSPHATASE DOMAIN-CONTAINING PROTEIN-RELATED"/>
    <property type="match status" value="1"/>
</dbReference>
<dbReference type="GeneID" id="38786469"/>
<dbReference type="GO" id="GO:0004523">
    <property type="term" value="F:RNA-DNA hybrid ribonuclease activity"/>
    <property type="evidence" value="ECO:0007669"/>
    <property type="project" value="InterPro"/>
</dbReference>
<dbReference type="InterPro" id="IPR036691">
    <property type="entry name" value="Endo/exonu/phosph_ase_sf"/>
</dbReference>
<keyword evidence="4" id="KW-0808">Transferase</keyword>
<keyword evidence="5" id="KW-1185">Reference proteome</keyword>
<accession>A0A401H559</accession>
<dbReference type="Gene3D" id="3.60.10.10">
    <property type="entry name" value="Endonuclease/exonuclease/phosphatase"/>
    <property type="match status" value="1"/>
</dbReference>
<dbReference type="SUPFAM" id="SSF56672">
    <property type="entry name" value="DNA/RNA polymerases"/>
    <property type="match status" value="1"/>
</dbReference>
<organism evidence="4 5">
    <name type="scientific">Sparassis crispa</name>
    <dbReference type="NCBI Taxonomy" id="139825"/>
    <lineage>
        <taxon>Eukaryota</taxon>
        <taxon>Fungi</taxon>
        <taxon>Dikarya</taxon>
        <taxon>Basidiomycota</taxon>
        <taxon>Agaricomycotina</taxon>
        <taxon>Agaricomycetes</taxon>
        <taxon>Polyporales</taxon>
        <taxon>Sparassidaceae</taxon>
        <taxon>Sparassis</taxon>
    </lineage>
</organism>
<dbReference type="Pfam" id="PF00075">
    <property type="entry name" value="RNase_H"/>
    <property type="match status" value="1"/>
</dbReference>
<dbReference type="RefSeq" id="XP_027620465.1">
    <property type="nucleotide sequence ID" value="XM_027764664.1"/>
</dbReference>
<feature type="domain" description="Reverse transcriptase" evidence="2">
    <location>
        <begin position="330"/>
        <end position="606"/>
    </location>
</feature>
<dbReference type="SUPFAM" id="SSF56219">
    <property type="entry name" value="DNase I-like"/>
    <property type="match status" value="1"/>
</dbReference>
<evidence type="ECO:0000256" key="1">
    <source>
        <dbReference type="SAM" id="MobiDB-lite"/>
    </source>
</evidence>
<dbReference type="InParanoid" id="A0A401H559"/>
<feature type="domain" description="RNase H type-1" evidence="3">
    <location>
        <begin position="812"/>
        <end position="954"/>
    </location>
</feature>